<accession>A0A1X0ND25</accession>
<evidence type="ECO:0000313" key="3">
    <source>
        <dbReference type="Proteomes" id="UP000192257"/>
    </source>
</evidence>
<evidence type="ECO:0000313" key="2">
    <source>
        <dbReference type="EMBL" id="ORC79980.1"/>
    </source>
</evidence>
<proteinExistence type="predicted"/>
<feature type="transmembrane region" description="Helical" evidence="1">
    <location>
        <begin position="9"/>
        <end position="30"/>
    </location>
</feature>
<organism evidence="2 3">
    <name type="scientific">Trypanosoma theileri</name>
    <dbReference type="NCBI Taxonomy" id="67003"/>
    <lineage>
        <taxon>Eukaryota</taxon>
        <taxon>Discoba</taxon>
        <taxon>Euglenozoa</taxon>
        <taxon>Kinetoplastea</taxon>
        <taxon>Metakinetoplastina</taxon>
        <taxon>Trypanosomatida</taxon>
        <taxon>Trypanosomatidae</taxon>
        <taxon>Trypanosoma</taxon>
    </lineage>
</organism>
<evidence type="ECO:0000256" key="1">
    <source>
        <dbReference type="SAM" id="Phobius"/>
    </source>
</evidence>
<gene>
    <name evidence="2" type="ORF">TM35_001911010</name>
</gene>
<comment type="caution">
    <text evidence="2">The sequence shown here is derived from an EMBL/GenBank/DDBJ whole genome shotgun (WGS) entry which is preliminary data.</text>
</comment>
<reference evidence="2 3" key="1">
    <citation type="submission" date="2017-03" db="EMBL/GenBank/DDBJ databases">
        <title>An alternative strategy for trypanosome survival in the mammalian bloodstream revealed through genome and transcriptome analysis of the ubiquitous bovine parasite Trypanosoma (Megatrypanum) theileri.</title>
        <authorList>
            <person name="Kelly S."/>
            <person name="Ivens A."/>
            <person name="Mott A."/>
            <person name="O'Neill E."/>
            <person name="Emms D."/>
            <person name="Macleod O."/>
            <person name="Voorheis P."/>
            <person name="Matthews J."/>
            <person name="Matthews K."/>
            <person name="Carrington M."/>
        </authorList>
    </citation>
    <scope>NUCLEOTIDE SEQUENCE [LARGE SCALE GENOMIC DNA]</scope>
    <source>
        <strain evidence="2">Edinburgh</strain>
    </source>
</reference>
<keyword evidence="1" id="KW-0472">Membrane</keyword>
<dbReference type="GeneID" id="39991769"/>
<name>A0A1X0ND25_9TRYP</name>
<protein>
    <recommendedName>
        <fullName evidence="4">UDP-Gal or UDP-GlcNAc-dependent glycosyltransferase</fullName>
    </recommendedName>
</protein>
<dbReference type="Proteomes" id="UP000192257">
    <property type="component" value="Unassembled WGS sequence"/>
</dbReference>
<sequence length="101" mass="11833">MARKAPRRTVIYGTLLLFLLVVVFIGHYYAVDYVAKSSESHSNIPLAKNTNSRNTDSPDATMMNESLRYIPHRTIEMWKERDYLIVFGIPSVDIDSRWRRR</sequence>
<dbReference type="VEuPathDB" id="TriTrypDB:TM35_001911010"/>
<keyword evidence="1" id="KW-0812">Transmembrane</keyword>
<evidence type="ECO:0008006" key="4">
    <source>
        <dbReference type="Google" id="ProtNLM"/>
    </source>
</evidence>
<dbReference type="AlphaFoldDB" id="A0A1X0ND25"/>
<dbReference type="OrthoDB" id="10430511at2759"/>
<dbReference type="RefSeq" id="XP_028876718.1">
    <property type="nucleotide sequence ID" value="XM_029031989.1"/>
</dbReference>
<keyword evidence="1" id="KW-1133">Transmembrane helix</keyword>
<dbReference type="EMBL" id="NBCO01000191">
    <property type="protein sequence ID" value="ORC79980.1"/>
    <property type="molecule type" value="Genomic_DNA"/>
</dbReference>
<feature type="non-terminal residue" evidence="2">
    <location>
        <position position="101"/>
    </location>
</feature>
<keyword evidence="3" id="KW-1185">Reference proteome</keyword>